<name>A0ABQ6MKD7_9STRA</name>
<accession>A0ABQ6MKD7</accession>
<dbReference type="InterPro" id="IPR002655">
    <property type="entry name" value="Acyl-CoA_oxidase_C"/>
</dbReference>
<keyword evidence="5" id="KW-1185">Reference proteome</keyword>
<evidence type="ECO:0000256" key="1">
    <source>
        <dbReference type="ARBA" id="ARBA00006288"/>
    </source>
</evidence>
<feature type="non-terminal residue" evidence="4">
    <location>
        <position position="1"/>
    </location>
</feature>
<evidence type="ECO:0000256" key="2">
    <source>
        <dbReference type="ARBA" id="ARBA00023002"/>
    </source>
</evidence>
<dbReference type="PANTHER" id="PTHR10909:SF250">
    <property type="entry name" value="PEROXISOMAL ACYL-COENZYME A OXIDASE 1"/>
    <property type="match status" value="1"/>
</dbReference>
<comment type="caution">
    <text evidence="4">The sequence shown here is derived from an EMBL/GenBank/DDBJ whole genome shotgun (WGS) entry which is preliminary data.</text>
</comment>
<dbReference type="InterPro" id="IPR012258">
    <property type="entry name" value="Acyl-CoA_oxidase"/>
</dbReference>
<sequence length="255" mass="27838">YLQNPTVEGDNYMLPQQVAKVLLKVASAVQNEESASETDAMYRDCDCAYLLPQLRSLDEDASDTPSSPPFSASSLPALASLFERRSAHLLLSLGRDIEERTTTGAPLDEAWNQCLLLIAKVSKAHATAILLRNFAAVVTENEGAHYEAMKDLAFLFALWLVEENSGEFLEAGLVRAEDMPAVRAGVLELLKKIRPNAVGFVDAFDFPDFRLKSALGRYDGNVYEAIIGEVAKDTMNAKQVWEPVVAGVAATASRL</sequence>
<dbReference type="EMBL" id="BRYB01000311">
    <property type="protein sequence ID" value="GMI27493.1"/>
    <property type="molecule type" value="Genomic_DNA"/>
</dbReference>
<proteinExistence type="inferred from homology"/>
<dbReference type="PANTHER" id="PTHR10909">
    <property type="entry name" value="ELECTRON TRANSPORT OXIDOREDUCTASE"/>
    <property type="match status" value="1"/>
</dbReference>
<protein>
    <recommendedName>
        <fullName evidence="3">Acyl-CoA oxidase C-terminal domain-containing protein</fullName>
    </recommendedName>
</protein>
<dbReference type="Proteomes" id="UP001165060">
    <property type="component" value="Unassembled WGS sequence"/>
</dbReference>
<evidence type="ECO:0000313" key="4">
    <source>
        <dbReference type="EMBL" id="GMI27493.1"/>
    </source>
</evidence>
<evidence type="ECO:0000259" key="3">
    <source>
        <dbReference type="Pfam" id="PF01756"/>
    </source>
</evidence>
<comment type="similarity">
    <text evidence="1">Belongs to the acyl-CoA oxidase family.</text>
</comment>
<reference evidence="4 5" key="1">
    <citation type="journal article" date="2023" name="Commun. Biol.">
        <title>Genome analysis of Parmales, the sister group of diatoms, reveals the evolutionary specialization of diatoms from phago-mixotrophs to photoautotrophs.</title>
        <authorList>
            <person name="Ban H."/>
            <person name="Sato S."/>
            <person name="Yoshikawa S."/>
            <person name="Yamada K."/>
            <person name="Nakamura Y."/>
            <person name="Ichinomiya M."/>
            <person name="Sato N."/>
            <person name="Blanc-Mathieu R."/>
            <person name="Endo H."/>
            <person name="Kuwata A."/>
            <person name="Ogata H."/>
        </authorList>
    </citation>
    <scope>NUCLEOTIDE SEQUENCE [LARGE SCALE GENOMIC DNA]</scope>
</reference>
<dbReference type="SUPFAM" id="SSF47203">
    <property type="entry name" value="Acyl-CoA dehydrogenase C-terminal domain-like"/>
    <property type="match status" value="1"/>
</dbReference>
<dbReference type="Pfam" id="PF01756">
    <property type="entry name" value="ACOX"/>
    <property type="match status" value="1"/>
</dbReference>
<evidence type="ECO:0000313" key="5">
    <source>
        <dbReference type="Proteomes" id="UP001165060"/>
    </source>
</evidence>
<dbReference type="Gene3D" id="1.20.140.10">
    <property type="entry name" value="Butyryl-CoA Dehydrogenase, subunit A, domain 3"/>
    <property type="match status" value="1"/>
</dbReference>
<gene>
    <name evidence="4" type="ORF">TeGR_g2563</name>
</gene>
<keyword evidence="2" id="KW-0560">Oxidoreductase</keyword>
<dbReference type="InterPro" id="IPR036250">
    <property type="entry name" value="AcylCo_DH-like_C"/>
</dbReference>
<organism evidence="4 5">
    <name type="scientific">Tetraparma gracilis</name>
    <dbReference type="NCBI Taxonomy" id="2962635"/>
    <lineage>
        <taxon>Eukaryota</taxon>
        <taxon>Sar</taxon>
        <taxon>Stramenopiles</taxon>
        <taxon>Ochrophyta</taxon>
        <taxon>Bolidophyceae</taxon>
        <taxon>Parmales</taxon>
        <taxon>Triparmaceae</taxon>
        <taxon>Tetraparma</taxon>
    </lineage>
</organism>
<feature type="domain" description="Acyl-CoA oxidase C-terminal" evidence="3">
    <location>
        <begin position="77"/>
        <end position="241"/>
    </location>
</feature>